<accession>A0A9W6R3J8</accession>
<feature type="binding site" evidence="6">
    <location>
        <position position="88"/>
    </location>
    <ligand>
        <name>Mg(2+)</name>
        <dbReference type="ChEBI" id="CHEBI:18420"/>
    </ligand>
</feature>
<evidence type="ECO:0000256" key="4">
    <source>
        <dbReference type="ARBA" id="ARBA00022801"/>
    </source>
</evidence>
<gene>
    <name evidence="8" type="ORF">Atai01_43440</name>
</gene>
<evidence type="ECO:0000313" key="8">
    <source>
        <dbReference type="EMBL" id="GLY67725.1"/>
    </source>
</evidence>
<keyword evidence="3 6" id="KW-0479">Metal-binding</keyword>
<dbReference type="PANTHER" id="PTHR10885:SF0">
    <property type="entry name" value="ISOPENTENYL-DIPHOSPHATE DELTA-ISOMERASE"/>
    <property type="match status" value="1"/>
</dbReference>
<sequence length="176" mass="19553">MSAGELVAVYDADGTVVGSATRGEVRANGLWHAAASVLVRSLDGESVYVHLRSPDKDVFPSMYDCWAGGVVAAGETPAECARRELAEELGIGGVRLEPLFTHVFCEPPIRCHNYTFETRWDGPITHQPEEIVSGRWMPLSELERWAAEEAAPLIPDGRVGILEWFRRHRSRVFPRP</sequence>
<dbReference type="PROSITE" id="PS00893">
    <property type="entry name" value="NUDIX_BOX"/>
    <property type="match status" value="1"/>
</dbReference>
<evidence type="ECO:0000256" key="6">
    <source>
        <dbReference type="PIRSR" id="PIRSR017340-1"/>
    </source>
</evidence>
<comment type="cofactor">
    <cofactor evidence="1">
        <name>Mg(2+)</name>
        <dbReference type="ChEBI" id="CHEBI:18420"/>
    </cofactor>
</comment>
<name>A0A9W6R3J8_9PSEU</name>
<dbReference type="PROSITE" id="PS51462">
    <property type="entry name" value="NUDIX"/>
    <property type="match status" value="1"/>
</dbReference>
<evidence type="ECO:0000313" key="9">
    <source>
        <dbReference type="Proteomes" id="UP001165136"/>
    </source>
</evidence>
<dbReference type="GO" id="GO:0016817">
    <property type="term" value="F:hydrolase activity, acting on acid anhydrides"/>
    <property type="evidence" value="ECO:0007669"/>
    <property type="project" value="InterPro"/>
</dbReference>
<dbReference type="Pfam" id="PF00293">
    <property type="entry name" value="NUDIX"/>
    <property type="match status" value="1"/>
</dbReference>
<evidence type="ECO:0000256" key="1">
    <source>
        <dbReference type="ARBA" id="ARBA00001946"/>
    </source>
</evidence>
<organism evidence="8 9">
    <name type="scientific">Amycolatopsis taiwanensis</name>
    <dbReference type="NCBI Taxonomy" id="342230"/>
    <lineage>
        <taxon>Bacteria</taxon>
        <taxon>Bacillati</taxon>
        <taxon>Actinomycetota</taxon>
        <taxon>Actinomycetes</taxon>
        <taxon>Pseudonocardiales</taxon>
        <taxon>Pseudonocardiaceae</taxon>
        <taxon>Amycolatopsis</taxon>
    </lineage>
</organism>
<dbReference type="InterPro" id="IPR000086">
    <property type="entry name" value="NUDIX_hydrolase_dom"/>
</dbReference>
<keyword evidence="9" id="KW-1185">Reference proteome</keyword>
<protein>
    <submittedName>
        <fullName evidence="8">NUDIX hydrolase</fullName>
    </submittedName>
</protein>
<dbReference type="GO" id="GO:0046872">
    <property type="term" value="F:metal ion binding"/>
    <property type="evidence" value="ECO:0007669"/>
    <property type="project" value="UniProtKB-KW"/>
</dbReference>
<dbReference type="InterPro" id="IPR015797">
    <property type="entry name" value="NUDIX_hydrolase-like_dom_sf"/>
</dbReference>
<evidence type="ECO:0000259" key="7">
    <source>
        <dbReference type="PROSITE" id="PS51462"/>
    </source>
</evidence>
<comment type="caution">
    <text evidence="8">The sequence shown here is derived from an EMBL/GenBank/DDBJ whole genome shotgun (WGS) entry which is preliminary data.</text>
</comment>
<reference evidence="8" key="1">
    <citation type="submission" date="2023-03" db="EMBL/GenBank/DDBJ databases">
        <title>Amycolatopsis taiwanensis NBRC 103393.</title>
        <authorList>
            <person name="Ichikawa N."/>
            <person name="Sato H."/>
            <person name="Tonouchi N."/>
        </authorList>
    </citation>
    <scope>NUCLEOTIDE SEQUENCE</scope>
    <source>
        <strain evidence="8">NBRC 103393</strain>
    </source>
</reference>
<comment type="similarity">
    <text evidence="2">Belongs to the Nudix hydrolase family.</text>
</comment>
<dbReference type="Gene3D" id="3.90.79.10">
    <property type="entry name" value="Nucleoside Triphosphate Pyrophosphohydrolase"/>
    <property type="match status" value="1"/>
</dbReference>
<dbReference type="InterPro" id="IPR020084">
    <property type="entry name" value="NUDIX_hydrolase_CS"/>
</dbReference>
<evidence type="ECO:0000256" key="3">
    <source>
        <dbReference type="ARBA" id="ARBA00022723"/>
    </source>
</evidence>
<dbReference type="EMBL" id="BSTI01000009">
    <property type="protein sequence ID" value="GLY67725.1"/>
    <property type="molecule type" value="Genomic_DNA"/>
</dbReference>
<feature type="domain" description="Nudix hydrolase" evidence="7">
    <location>
        <begin position="30"/>
        <end position="167"/>
    </location>
</feature>
<dbReference type="InterPro" id="IPR024195">
    <property type="entry name" value="NUDIX_hydrolase_YfcD_pred"/>
</dbReference>
<evidence type="ECO:0000256" key="2">
    <source>
        <dbReference type="ARBA" id="ARBA00005582"/>
    </source>
</evidence>
<proteinExistence type="inferred from homology"/>
<dbReference type="PANTHER" id="PTHR10885">
    <property type="entry name" value="ISOPENTENYL-DIPHOSPHATE DELTA-ISOMERASE"/>
    <property type="match status" value="1"/>
</dbReference>
<dbReference type="Proteomes" id="UP001165136">
    <property type="component" value="Unassembled WGS sequence"/>
</dbReference>
<evidence type="ECO:0000256" key="5">
    <source>
        <dbReference type="ARBA" id="ARBA00022842"/>
    </source>
</evidence>
<dbReference type="SUPFAM" id="SSF55811">
    <property type="entry name" value="Nudix"/>
    <property type="match status" value="1"/>
</dbReference>
<dbReference type="PIRSF" id="PIRSF017340">
    <property type="entry name" value="Nudix_hydro"/>
    <property type="match status" value="1"/>
</dbReference>
<dbReference type="RefSeq" id="WP_043840746.1">
    <property type="nucleotide sequence ID" value="NZ_BSTI01000009.1"/>
</dbReference>
<keyword evidence="4 8" id="KW-0378">Hydrolase</keyword>
<feature type="binding site" evidence="6">
    <location>
        <position position="84"/>
    </location>
    <ligand>
        <name>Mg(2+)</name>
        <dbReference type="ChEBI" id="CHEBI:18420"/>
    </ligand>
</feature>
<dbReference type="AlphaFoldDB" id="A0A9W6R3J8"/>
<keyword evidence="5 6" id="KW-0460">Magnesium</keyword>